<evidence type="ECO:0000256" key="4">
    <source>
        <dbReference type="ARBA" id="ARBA00023136"/>
    </source>
</evidence>
<sequence>MQIKVINETNKTVQIFQCAKVKHRALAWLCDVFLLAIVLVVIFLITQAFSDNRFLLFLVLSCSQTILWTVYFIFLPFFWDGKTLFRNLLKIKLFAFDKRFLRIMIHELFLWILLSVLFLVIASYFFINQNSSEALNFFTNLDKPNAIAITIRTITILISFLQLIFIGYFCFSSEKQALQEILSNTFMVQEKHTLKSKPTSLKTNNQPDPANLPGVIALDEVEKLIN</sequence>
<keyword evidence="4 5" id="KW-0472">Membrane</keyword>
<evidence type="ECO:0000259" key="6">
    <source>
        <dbReference type="Pfam" id="PF06271"/>
    </source>
</evidence>
<evidence type="ECO:0000256" key="3">
    <source>
        <dbReference type="ARBA" id="ARBA00022989"/>
    </source>
</evidence>
<feature type="transmembrane region" description="Helical" evidence="5">
    <location>
        <begin position="55"/>
        <end position="79"/>
    </location>
</feature>
<dbReference type="EMBL" id="CP003772">
    <property type="protein sequence ID" value="AFQ04064.1"/>
    <property type="molecule type" value="Genomic_DNA"/>
</dbReference>
<dbReference type="GeneID" id="99647099"/>
<comment type="subcellular location">
    <subcellularLocation>
        <location evidence="1">Membrane</location>
        <topology evidence="1">Multi-pass membrane protein</topology>
    </subcellularLocation>
</comment>
<keyword evidence="2 5" id="KW-0812">Transmembrane</keyword>
<evidence type="ECO:0000313" key="8">
    <source>
        <dbReference type="Proteomes" id="UP000005254"/>
    </source>
</evidence>
<dbReference type="KEGG" id="mgx:CM1_01445"/>
<dbReference type="GO" id="GO:0016020">
    <property type="term" value="C:membrane"/>
    <property type="evidence" value="ECO:0007669"/>
    <property type="project" value="UniProtKB-SubCell"/>
</dbReference>
<proteinExistence type="predicted"/>
<keyword evidence="3 5" id="KW-1133">Transmembrane helix</keyword>
<evidence type="ECO:0000256" key="2">
    <source>
        <dbReference type="ARBA" id="ARBA00022692"/>
    </source>
</evidence>
<dbReference type="AlphaFoldDB" id="A0ABC7ZIR4"/>
<dbReference type="RefSeq" id="WP_014894004.1">
    <property type="nucleotide sequence ID" value="NC_018497.1"/>
</dbReference>
<organism evidence="7 8">
    <name type="scientific">Mycoplasmoides genitalium M6320</name>
    <dbReference type="NCBI Taxonomy" id="662945"/>
    <lineage>
        <taxon>Bacteria</taxon>
        <taxon>Bacillati</taxon>
        <taxon>Mycoplasmatota</taxon>
        <taxon>Mycoplasmoidales</taxon>
        <taxon>Mycoplasmoidaceae</taxon>
        <taxon>Mycoplasmoides</taxon>
    </lineage>
</organism>
<evidence type="ECO:0000313" key="7">
    <source>
        <dbReference type="EMBL" id="AFQ04064.1"/>
    </source>
</evidence>
<feature type="transmembrane region" description="Helical" evidence="5">
    <location>
        <begin position="25"/>
        <end position="49"/>
    </location>
</feature>
<evidence type="ECO:0000256" key="5">
    <source>
        <dbReference type="SAM" id="Phobius"/>
    </source>
</evidence>
<name>A0ABC7ZIR4_MYCGT</name>
<accession>A0ABC7ZIR4</accession>
<protein>
    <recommendedName>
        <fullName evidence="6">RDD domain-containing protein</fullName>
    </recommendedName>
</protein>
<feature type="domain" description="RDD" evidence="6">
    <location>
        <begin position="19"/>
        <end position="179"/>
    </location>
</feature>
<dbReference type="Pfam" id="PF06271">
    <property type="entry name" value="RDD"/>
    <property type="match status" value="1"/>
</dbReference>
<evidence type="ECO:0000256" key="1">
    <source>
        <dbReference type="ARBA" id="ARBA00004141"/>
    </source>
</evidence>
<reference evidence="7 8" key="1">
    <citation type="journal article" date="2012" name="J. Bacteriol.">
        <title>Draft Genome Sequences of Four Axenic Mycoplasma genitalium Strains Isolated from Denmark, Japan, and Australia.</title>
        <authorList>
            <person name="McGowin C.L."/>
            <person name="Ma L."/>
            <person name="Jensen J.S."/>
            <person name="Mancuso M.M."/>
            <person name="Hamasuna R."/>
            <person name="Adegboye D."/>
            <person name="Martin D.H."/>
        </authorList>
    </citation>
    <scope>NUCLEOTIDE SEQUENCE [LARGE SCALE GENOMIC DNA]</scope>
    <source>
        <strain evidence="7 8">M6320</strain>
    </source>
</reference>
<gene>
    <name evidence="7" type="ORF">CM1_01445</name>
</gene>
<feature type="transmembrane region" description="Helical" evidence="5">
    <location>
        <begin position="100"/>
        <end position="127"/>
    </location>
</feature>
<dbReference type="InterPro" id="IPR010432">
    <property type="entry name" value="RDD"/>
</dbReference>
<feature type="transmembrane region" description="Helical" evidence="5">
    <location>
        <begin position="147"/>
        <end position="171"/>
    </location>
</feature>
<dbReference type="SMR" id="A0ABC7ZIR4"/>
<dbReference type="Proteomes" id="UP000005254">
    <property type="component" value="Chromosome"/>
</dbReference>